<dbReference type="CTD" id="20234255"/>
<evidence type="ECO:0000259" key="1">
    <source>
        <dbReference type="PROSITE" id="PS50842"/>
    </source>
</evidence>
<proteinExistence type="predicted"/>
<dbReference type="OMA" id="YNDESPG"/>
<organism evidence="2 3">
    <name type="scientific">Lottia gigantea</name>
    <name type="common">Giant owl limpet</name>
    <dbReference type="NCBI Taxonomy" id="225164"/>
    <lineage>
        <taxon>Eukaryota</taxon>
        <taxon>Metazoa</taxon>
        <taxon>Spiralia</taxon>
        <taxon>Lophotrochozoa</taxon>
        <taxon>Mollusca</taxon>
        <taxon>Gastropoda</taxon>
        <taxon>Patellogastropoda</taxon>
        <taxon>Lottioidea</taxon>
        <taxon>Lottiidae</taxon>
        <taxon>Lottia</taxon>
    </lineage>
</organism>
<dbReference type="CDD" id="cd22278">
    <property type="entry name" value="DPBB_GH45_endoglucanase"/>
    <property type="match status" value="1"/>
</dbReference>
<dbReference type="PROSITE" id="PS50842">
    <property type="entry name" value="EXPANSIN_EG45"/>
    <property type="match status" value="1"/>
</dbReference>
<evidence type="ECO:0000313" key="3">
    <source>
        <dbReference type="Proteomes" id="UP000030746"/>
    </source>
</evidence>
<sequence>CKGKPLMNNGRRCASTTVFHDGRKGACGCGPFWLDKQFFWNKDNYVAAVNQRFFDFDGKTWCGQRCGQCYELTPTGGFIENEGAPPTSMQPITVMITNLCPIEPPNLSWCGQNHYNQVNAHGYYAHFDLENGNQQITSLGWDNPEVTYRRVDCGMKWPKRYRECQCSTGYY</sequence>
<dbReference type="HOGENOM" id="CLU_1571727_0_0_1"/>
<evidence type="ECO:0000313" key="2">
    <source>
        <dbReference type="EMBL" id="ESP01091.1"/>
    </source>
</evidence>
<dbReference type="InterPro" id="IPR007112">
    <property type="entry name" value="Expansin/allergen_DPBB_dom"/>
</dbReference>
<protein>
    <recommendedName>
        <fullName evidence="1">Expansin-like EG45 domain-containing protein</fullName>
    </recommendedName>
</protein>
<accession>V4B1A3</accession>
<reference evidence="2 3" key="1">
    <citation type="journal article" date="2013" name="Nature">
        <title>Insights into bilaterian evolution from three spiralian genomes.</title>
        <authorList>
            <person name="Simakov O."/>
            <person name="Marletaz F."/>
            <person name="Cho S.J."/>
            <person name="Edsinger-Gonzales E."/>
            <person name="Havlak P."/>
            <person name="Hellsten U."/>
            <person name="Kuo D.H."/>
            <person name="Larsson T."/>
            <person name="Lv J."/>
            <person name="Arendt D."/>
            <person name="Savage R."/>
            <person name="Osoegawa K."/>
            <person name="de Jong P."/>
            <person name="Grimwood J."/>
            <person name="Chapman J.A."/>
            <person name="Shapiro H."/>
            <person name="Aerts A."/>
            <person name="Otillar R.P."/>
            <person name="Terry A.Y."/>
            <person name="Boore J.L."/>
            <person name="Grigoriev I.V."/>
            <person name="Lindberg D.R."/>
            <person name="Seaver E.C."/>
            <person name="Weisblat D.A."/>
            <person name="Putnam N.H."/>
            <person name="Rokhsar D.S."/>
        </authorList>
    </citation>
    <scope>NUCLEOTIDE SEQUENCE [LARGE SCALE GENOMIC DNA]</scope>
</reference>
<dbReference type="InterPro" id="IPR036908">
    <property type="entry name" value="RlpA-like_sf"/>
</dbReference>
<dbReference type="SUPFAM" id="SSF50685">
    <property type="entry name" value="Barwin-like endoglucanases"/>
    <property type="match status" value="1"/>
</dbReference>
<dbReference type="EMBL" id="KB200559">
    <property type="protein sequence ID" value="ESP01091.1"/>
    <property type="molecule type" value="Genomic_DNA"/>
</dbReference>
<dbReference type="OrthoDB" id="6038816at2759"/>
<dbReference type="Gene3D" id="2.40.40.10">
    <property type="entry name" value="RlpA-like domain"/>
    <property type="match status" value="1"/>
</dbReference>
<dbReference type="GeneID" id="20234255"/>
<dbReference type="Proteomes" id="UP000030746">
    <property type="component" value="Unassembled WGS sequence"/>
</dbReference>
<feature type="domain" description="Expansin-like EG45" evidence="1">
    <location>
        <begin position="24"/>
        <end position="158"/>
    </location>
</feature>
<dbReference type="AlphaFoldDB" id="V4B1A3"/>
<gene>
    <name evidence="2" type="ORF">LOTGIDRAFT_139967</name>
</gene>
<feature type="non-terminal residue" evidence="2">
    <location>
        <position position="1"/>
    </location>
</feature>
<dbReference type="RefSeq" id="XP_009048250.1">
    <property type="nucleotide sequence ID" value="XM_009050002.1"/>
</dbReference>
<dbReference type="Pfam" id="PF22514">
    <property type="entry name" value="EXPB1_D1"/>
    <property type="match status" value="1"/>
</dbReference>
<keyword evidence="3" id="KW-1185">Reference proteome</keyword>
<dbReference type="KEGG" id="lgi:LOTGIDRAFT_139967"/>
<name>V4B1A3_LOTGI</name>